<feature type="transmembrane region" description="Helical" evidence="7">
    <location>
        <begin position="55"/>
        <end position="77"/>
    </location>
</feature>
<evidence type="ECO:0000256" key="1">
    <source>
        <dbReference type="ARBA" id="ARBA00004651"/>
    </source>
</evidence>
<evidence type="ECO:0000313" key="9">
    <source>
        <dbReference type="EMBL" id="TQF15331.1"/>
    </source>
</evidence>
<dbReference type="CDD" id="cd17329">
    <property type="entry name" value="MFS_MdtH_MDR_like"/>
    <property type="match status" value="1"/>
</dbReference>
<feature type="transmembrane region" description="Helical" evidence="7">
    <location>
        <begin position="143"/>
        <end position="162"/>
    </location>
</feature>
<name>A0A540X246_9BACT</name>
<dbReference type="AlphaFoldDB" id="A0A540X246"/>
<protein>
    <submittedName>
        <fullName evidence="9">MFS transporter</fullName>
    </submittedName>
</protein>
<comment type="subcellular location">
    <subcellularLocation>
        <location evidence="1">Cell membrane</location>
        <topology evidence="1">Multi-pass membrane protein</topology>
    </subcellularLocation>
</comment>
<evidence type="ECO:0000256" key="4">
    <source>
        <dbReference type="ARBA" id="ARBA00022692"/>
    </source>
</evidence>
<dbReference type="InterPro" id="IPR036259">
    <property type="entry name" value="MFS_trans_sf"/>
</dbReference>
<dbReference type="InterPro" id="IPR050171">
    <property type="entry name" value="MFS_Transporters"/>
</dbReference>
<dbReference type="PROSITE" id="PS50850">
    <property type="entry name" value="MFS"/>
    <property type="match status" value="1"/>
</dbReference>
<keyword evidence="3" id="KW-1003">Cell membrane</keyword>
<feature type="transmembrane region" description="Helical" evidence="7">
    <location>
        <begin position="109"/>
        <end position="131"/>
    </location>
</feature>
<dbReference type="RefSeq" id="WP_141643026.1">
    <property type="nucleotide sequence ID" value="NZ_VIFM01000046.1"/>
</dbReference>
<evidence type="ECO:0000259" key="8">
    <source>
        <dbReference type="PROSITE" id="PS50850"/>
    </source>
</evidence>
<keyword evidence="5 7" id="KW-1133">Transmembrane helix</keyword>
<feature type="transmembrane region" description="Helical" evidence="7">
    <location>
        <begin position="351"/>
        <end position="371"/>
    </location>
</feature>
<evidence type="ECO:0000256" key="2">
    <source>
        <dbReference type="ARBA" id="ARBA00022448"/>
    </source>
</evidence>
<evidence type="ECO:0000256" key="3">
    <source>
        <dbReference type="ARBA" id="ARBA00022475"/>
    </source>
</evidence>
<feature type="transmembrane region" description="Helical" evidence="7">
    <location>
        <begin position="168"/>
        <end position="192"/>
    </location>
</feature>
<keyword evidence="10" id="KW-1185">Reference proteome</keyword>
<dbReference type="InterPro" id="IPR020846">
    <property type="entry name" value="MFS_dom"/>
</dbReference>
<feature type="transmembrane region" description="Helical" evidence="7">
    <location>
        <begin position="84"/>
        <end position="103"/>
    </location>
</feature>
<evidence type="ECO:0000256" key="5">
    <source>
        <dbReference type="ARBA" id="ARBA00022989"/>
    </source>
</evidence>
<dbReference type="GO" id="GO:0022857">
    <property type="term" value="F:transmembrane transporter activity"/>
    <property type="evidence" value="ECO:0007669"/>
    <property type="project" value="InterPro"/>
</dbReference>
<evidence type="ECO:0000256" key="6">
    <source>
        <dbReference type="ARBA" id="ARBA00023136"/>
    </source>
</evidence>
<dbReference type="GO" id="GO:0005886">
    <property type="term" value="C:plasma membrane"/>
    <property type="evidence" value="ECO:0007669"/>
    <property type="project" value="UniProtKB-SubCell"/>
</dbReference>
<dbReference type="PANTHER" id="PTHR23517">
    <property type="entry name" value="RESISTANCE PROTEIN MDTM, PUTATIVE-RELATED-RELATED"/>
    <property type="match status" value="1"/>
</dbReference>
<dbReference type="EMBL" id="VIFM01000046">
    <property type="protein sequence ID" value="TQF15331.1"/>
    <property type="molecule type" value="Genomic_DNA"/>
</dbReference>
<evidence type="ECO:0000256" key="7">
    <source>
        <dbReference type="SAM" id="Phobius"/>
    </source>
</evidence>
<proteinExistence type="predicted"/>
<dbReference type="SUPFAM" id="SSF103473">
    <property type="entry name" value="MFS general substrate transporter"/>
    <property type="match status" value="1"/>
</dbReference>
<feature type="transmembrane region" description="Helical" evidence="7">
    <location>
        <begin position="213"/>
        <end position="239"/>
    </location>
</feature>
<dbReference type="PROSITE" id="PS00216">
    <property type="entry name" value="SUGAR_TRANSPORT_1"/>
    <property type="match status" value="1"/>
</dbReference>
<feature type="transmembrane region" description="Helical" evidence="7">
    <location>
        <begin position="377"/>
        <end position="398"/>
    </location>
</feature>
<reference evidence="9 10" key="1">
    <citation type="submission" date="2019-06" db="EMBL/GenBank/DDBJ databases">
        <authorList>
            <person name="Livingstone P."/>
            <person name="Whitworth D."/>
        </authorList>
    </citation>
    <scope>NUCLEOTIDE SEQUENCE [LARGE SCALE GENOMIC DNA]</scope>
    <source>
        <strain evidence="9 10">AM401</strain>
    </source>
</reference>
<gene>
    <name evidence="9" type="ORF">FJV41_14280</name>
</gene>
<feature type="domain" description="Major facilitator superfamily (MFS) profile" evidence="8">
    <location>
        <begin position="19"/>
        <end position="401"/>
    </location>
</feature>
<dbReference type="Proteomes" id="UP000315369">
    <property type="component" value="Unassembled WGS sequence"/>
</dbReference>
<keyword evidence="6 7" id="KW-0472">Membrane</keyword>
<dbReference type="Gene3D" id="1.20.1250.20">
    <property type="entry name" value="MFS general substrate transporter like domains"/>
    <property type="match status" value="1"/>
</dbReference>
<accession>A0A540X246</accession>
<dbReference type="PANTHER" id="PTHR23517:SF2">
    <property type="entry name" value="MULTIDRUG RESISTANCE PROTEIN MDTH"/>
    <property type="match status" value="1"/>
</dbReference>
<dbReference type="Pfam" id="PF07690">
    <property type="entry name" value="MFS_1"/>
    <property type="match status" value="1"/>
</dbReference>
<feature type="transmembrane region" description="Helical" evidence="7">
    <location>
        <begin position="259"/>
        <end position="277"/>
    </location>
</feature>
<keyword evidence="4 7" id="KW-0812">Transmembrane</keyword>
<dbReference type="InterPro" id="IPR005829">
    <property type="entry name" value="Sugar_transporter_CS"/>
</dbReference>
<dbReference type="InterPro" id="IPR011701">
    <property type="entry name" value="MFS"/>
</dbReference>
<feature type="transmembrane region" description="Helical" evidence="7">
    <location>
        <begin position="289"/>
        <end position="306"/>
    </location>
</feature>
<evidence type="ECO:0000313" key="10">
    <source>
        <dbReference type="Proteomes" id="UP000315369"/>
    </source>
</evidence>
<feature type="transmembrane region" description="Helical" evidence="7">
    <location>
        <begin position="21"/>
        <end position="43"/>
    </location>
</feature>
<organism evidence="9 10">
    <name type="scientific">Myxococcus llanfairpwllgwyngyllgogerychwyrndrobwllllantysiliogogogochensis</name>
    <dbReference type="NCBI Taxonomy" id="2590453"/>
    <lineage>
        <taxon>Bacteria</taxon>
        <taxon>Pseudomonadati</taxon>
        <taxon>Myxococcota</taxon>
        <taxon>Myxococcia</taxon>
        <taxon>Myxococcales</taxon>
        <taxon>Cystobacterineae</taxon>
        <taxon>Myxococcaceae</taxon>
        <taxon>Myxococcus</taxon>
    </lineage>
</organism>
<dbReference type="OrthoDB" id="5379144at2"/>
<keyword evidence="2" id="KW-0813">Transport</keyword>
<sequence>MTGALRRALREMAGGLPRTYWVLWVGTLVNRLGSFVVPFLALYLTRERGFSVERAGLTVSLYGVGAVIASPLGGMLADRVGRRITLAGGLWLGSVGMLFLGFAREPAAIAAAAFCLGICGEVYRPAVSAAVADVVSPEDRQRAFGLLYWVVNVGFAIALPMAGLMVRYGYLTLFIVDAITTFTYGCCIWLLLPETRPVKPPATSDTQAPGAMGSLLAPFLDPSFVAFAVPYFGVALIFYQSQVSLPMDLSSRGLTEAQFGAVLSVNGLLIVALQPFTNPVLRRLRRAQALALAAVLTGIGFGLHALTGNVALAALAVAIWTLGEMAQAPVAPSVVADLAPSGLRGSYQGAYHMLWGLASSAAPALGGWVLGRAGTSALWLGCLALGLVCAVWQLAIAGPRRRRLDSQRAVRTDLSPLID</sequence>
<comment type="caution">
    <text evidence="9">The sequence shown here is derived from an EMBL/GenBank/DDBJ whole genome shotgun (WGS) entry which is preliminary data.</text>
</comment>